<gene>
    <name evidence="3" type="ORF">GCM10009038_32690</name>
</gene>
<comment type="caution">
    <text evidence="3">The sequence shown here is derived from an EMBL/GenBank/DDBJ whole genome shotgun (WGS) entry which is preliminary data.</text>
</comment>
<protein>
    <submittedName>
        <fullName evidence="3">TIGR02099 family protein</fullName>
    </submittedName>
</protein>
<organism evidence="3 4">
    <name type="scientific">Salinicola rhizosphaerae</name>
    <dbReference type="NCBI Taxonomy" id="1443141"/>
    <lineage>
        <taxon>Bacteria</taxon>
        <taxon>Pseudomonadati</taxon>
        <taxon>Pseudomonadota</taxon>
        <taxon>Gammaproteobacteria</taxon>
        <taxon>Oceanospirillales</taxon>
        <taxon>Halomonadaceae</taxon>
        <taxon>Salinicola</taxon>
    </lineage>
</organism>
<feature type="compositionally biased region" description="Polar residues" evidence="1">
    <location>
        <begin position="932"/>
        <end position="942"/>
    </location>
</feature>
<reference evidence="4" key="1">
    <citation type="journal article" date="2019" name="Int. J. Syst. Evol. Microbiol.">
        <title>The Global Catalogue of Microorganisms (GCM) 10K type strain sequencing project: providing services to taxonomists for standard genome sequencing and annotation.</title>
        <authorList>
            <consortium name="The Broad Institute Genomics Platform"/>
            <consortium name="The Broad Institute Genome Sequencing Center for Infectious Disease"/>
            <person name="Wu L."/>
            <person name="Ma J."/>
        </authorList>
    </citation>
    <scope>NUCLEOTIDE SEQUENCE [LARGE SCALE GENOMIC DNA]</scope>
    <source>
        <strain evidence="4">KCTC 32998</strain>
    </source>
</reference>
<proteinExistence type="predicted"/>
<evidence type="ECO:0000313" key="3">
    <source>
        <dbReference type="EMBL" id="GHB31266.1"/>
    </source>
</evidence>
<dbReference type="Proteomes" id="UP000646745">
    <property type="component" value="Unassembled WGS sequence"/>
</dbReference>
<name>A0ABQ3EDE8_9GAMM</name>
<dbReference type="RefSeq" id="WP_189445789.1">
    <property type="nucleotide sequence ID" value="NZ_BMZI01000007.1"/>
</dbReference>
<evidence type="ECO:0000313" key="4">
    <source>
        <dbReference type="Proteomes" id="UP000646745"/>
    </source>
</evidence>
<dbReference type="Pfam" id="PF13116">
    <property type="entry name" value="YhdP"/>
    <property type="match status" value="1"/>
</dbReference>
<evidence type="ECO:0000256" key="1">
    <source>
        <dbReference type="SAM" id="MobiDB-lite"/>
    </source>
</evidence>
<sequence length="1335" mass="143022">MRIVWRWLLTLVALGLLIAAVATSGIRLFAWQIDRLTPWLTSVAESQLDAETRIGHLSLAIHHVDPRVALDGLELDSHRGQPLLTATHVSGRLDSAASWQQRFPVVKDGQIEGLTLHLYQREDGRWGWPDGAGAAWFGGQQADSGKRRLTVDDILHRLLHQQLELDDASVVLHGREGSAQSQAQTRARVSLASLTLASRGRQSSIQAALDVDGQAAGRIHLTLDGRLERAEAGAGHEVERNAGLRAAVVGELDLSALSPAIALATSGSAKAIGAIEGQASAGAAWRDGDWRKGTLSLDVPRLRLVDTTNRISETLTDLGLDAGLARDGDGGWQAWVDHFRASHAGLSAVDWPEHLVARSTAQGWWLRTSPFELDGITDYLRYLPLPFKVAQTLIQLDPHGRVAGLELGQDSGEWYAQSALEGVSVTAWNEIPGGGPFDAWATFRHRSGTVTFAGDDTLAFAVPTVYAEPLDLTGASGQVDWQITADGAVISGENLKAGWRGASAAGKFGLMTYDTRDKPGNFSLDLSFANADARSTRVLSWLPTRVIDDAELRQWFAGDIGGIVKQGRLGLSVTLTDKDAPEGKMFVNPDDRLTLSLDIADGRLQYAPEWPALEKVYGHLQLDNMNLDARVDHATSHGLTTRDATVSMKDKQLAIDGHVSGSSAGLLDFLGHAPLESLSESFARWQSEGKVNANLHIAMPMGDESDAETDMTVDVDSRADIDSLTFPELQLTLADISGGLRYRRDQGKDYLTGSLAAEAFDGPVTGRFDIGGSQTGHSAIDFEGRAAGRGLLQWAGLSKVGGLLDGGFPYQASVAFDAQNNASLEVRSDLKGLAIHLPAPFGKAADVPAPLSINADIAAGTGQVSLADWGRARWRTLGEQVQGQVWLEGWPGADAAWPSEPGWYVLWRPNRIDTQRWAKALTALKASPDQPADQTPVQTSIADDSDDEGNQPINDGGGLKRVAVSTPCILVDGRCLGGLQADASPLSGGWRLSLDGEIAAGEASWQPDAQTPIDVDLERLNLDALTPASDEDDGEDNGSDSQGSASQLMDQIEIAPHPSALPSGLDQLPDGHVRIADFERQGQHFGPLEARWHATDRRLMIDPLRLSLGELDLDGQLGWEASGDASLSRAHLSVSGGDVGSAFAAMNQPVPVVSETSQAELQLTWPGAPWQFALPLSSGRVSASMTNGRLRQIHSSSAKLVGLFNLDNILRRLQLDFSDVTSGGTAFNRIDGSATLYNGILKTEGPVVVDGTSTRFTVAGSVDLNRQTLDQRLGITVPVSQNLPLVAVMAGAPQVGLGLFLFDKLFGQWLDSVTQIYYRIEGPWSSPNISLESAQ</sequence>
<dbReference type="PANTHER" id="PTHR38690:SF1">
    <property type="entry name" value="PROTEASE"/>
    <property type="match status" value="1"/>
</dbReference>
<feature type="region of interest" description="Disordered" evidence="1">
    <location>
        <begin position="924"/>
        <end position="958"/>
    </location>
</feature>
<feature type="compositionally biased region" description="Acidic residues" evidence="1">
    <location>
        <begin position="1029"/>
        <end position="1038"/>
    </location>
</feature>
<feature type="domain" description="YhdP central" evidence="2">
    <location>
        <begin position="1"/>
        <end position="1329"/>
    </location>
</feature>
<dbReference type="InterPro" id="IPR025263">
    <property type="entry name" value="YhdP_central"/>
</dbReference>
<accession>A0ABQ3EDE8</accession>
<dbReference type="EMBL" id="BMZI01000007">
    <property type="protein sequence ID" value="GHB31266.1"/>
    <property type="molecule type" value="Genomic_DNA"/>
</dbReference>
<dbReference type="PANTHER" id="PTHR38690">
    <property type="entry name" value="PROTEASE-RELATED"/>
    <property type="match status" value="1"/>
</dbReference>
<dbReference type="InterPro" id="IPR011836">
    <property type="entry name" value="YhdP"/>
</dbReference>
<keyword evidence="4" id="KW-1185">Reference proteome</keyword>
<feature type="region of interest" description="Disordered" evidence="1">
    <location>
        <begin position="1026"/>
        <end position="1046"/>
    </location>
</feature>
<evidence type="ECO:0000259" key="2">
    <source>
        <dbReference type="Pfam" id="PF13116"/>
    </source>
</evidence>